<dbReference type="Pfam" id="PF12833">
    <property type="entry name" value="HTH_18"/>
    <property type="match status" value="1"/>
</dbReference>
<sequence>MIFDLRNSSYTFKHAIDLQPKADSDQELEHFHTSYEFLYFIHGDAELTIQHHTFKVKPSNLLVIKPGEFHYIDANPGVMYERFVIRFNDTQLPDYYKSALKSLGTVYNLQDTALPSFFVQMDKLYDRSSFDNSIFILVNLLNIIIALICNENLQKISAEQRDEEIRAIVSYINSHLVTITCIDDISQGLHMSNTSLQQKMQYQLHTPVMSYVRTQKCMLAHDLMQQGVPPTSVYLQCGFNDYSTFYRAYKKIFKISPSATTDKLVIS</sequence>
<dbReference type="PANTHER" id="PTHR43280:SF34">
    <property type="entry name" value="ARAC-FAMILY TRANSCRIPTIONAL REGULATOR"/>
    <property type="match status" value="1"/>
</dbReference>
<dbReference type="AlphaFoldDB" id="G5IDJ2"/>
<dbReference type="Proteomes" id="UP000005384">
    <property type="component" value="Unassembled WGS sequence"/>
</dbReference>
<dbReference type="GO" id="GO:0003700">
    <property type="term" value="F:DNA-binding transcription factor activity"/>
    <property type="evidence" value="ECO:0007669"/>
    <property type="project" value="InterPro"/>
</dbReference>
<dbReference type="InterPro" id="IPR003313">
    <property type="entry name" value="AraC-bd"/>
</dbReference>
<evidence type="ECO:0000256" key="3">
    <source>
        <dbReference type="ARBA" id="ARBA00023163"/>
    </source>
</evidence>
<dbReference type="InterPro" id="IPR014710">
    <property type="entry name" value="RmlC-like_jellyroll"/>
</dbReference>
<organism evidence="5 6">
    <name type="scientific">Hungatella hathewayi WAL-18680</name>
    <dbReference type="NCBI Taxonomy" id="742737"/>
    <lineage>
        <taxon>Bacteria</taxon>
        <taxon>Bacillati</taxon>
        <taxon>Bacillota</taxon>
        <taxon>Clostridia</taxon>
        <taxon>Lachnospirales</taxon>
        <taxon>Lachnospiraceae</taxon>
        <taxon>Hungatella</taxon>
    </lineage>
</organism>
<keyword evidence="3" id="KW-0804">Transcription</keyword>
<dbReference type="SUPFAM" id="SSF46689">
    <property type="entry name" value="Homeodomain-like"/>
    <property type="match status" value="1"/>
</dbReference>
<name>G5IDJ2_9FIRM</name>
<gene>
    <name evidence="5" type="ORF">HMPREF9473_01569</name>
</gene>
<dbReference type="InterPro" id="IPR037923">
    <property type="entry name" value="HTH-like"/>
</dbReference>
<evidence type="ECO:0000259" key="4">
    <source>
        <dbReference type="PROSITE" id="PS01124"/>
    </source>
</evidence>
<dbReference type="InterPro" id="IPR018060">
    <property type="entry name" value="HTH_AraC"/>
</dbReference>
<keyword evidence="6" id="KW-1185">Reference proteome</keyword>
<dbReference type="Gene3D" id="1.10.10.60">
    <property type="entry name" value="Homeodomain-like"/>
    <property type="match status" value="1"/>
</dbReference>
<feature type="domain" description="HTH araC/xylS-type" evidence="4">
    <location>
        <begin position="166"/>
        <end position="263"/>
    </location>
</feature>
<evidence type="ECO:0000256" key="2">
    <source>
        <dbReference type="ARBA" id="ARBA00023125"/>
    </source>
</evidence>
<keyword evidence="1" id="KW-0805">Transcription regulation</keyword>
<evidence type="ECO:0000313" key="5">
    <source>
        <dbReference type="EMBL" id="EHI60438.1"/>
    </source>
</evidence>
<dbReference type="Gene3D" id="2.60.120.10">
    <property type="entry name" value="Jelly Rolls"/>
    <property type="match status" value="1"/>
</dbReference>
<protein>
    <recommendedName>
        <fullName evidence="4">HTH araC/xylS-type domain-containing protein</fullName>
    </recommendedName>
</protein>
<dbReference type="InterPro" id="IPR009057">
    <property type="entry name" value="Homeodomain-like_sf"/>
</dbReference>
<evidence type="ECO:0000256" key="1">
    <source>
        <dbReference type="ARBA" id="ARBA00023015"/>
    </source>
</evidence>
<keyword evidence="2" id="KW-0238">DNA-binding</keyword>
<dbReference type="GO" id="GO:0043565">
    <property type="term" value="F:sequence-specific DNA binding"/>
    <property type="evidence" value="ECO:0007669"/>
    <property type="project" value="InterPro"/>
</dbReference>
<dbReference type="Pfam" id="PF02311">
    <property type="entry name" value="AraC_binding"/>
    <property type="match status" value="1"/>
</dbReference>
<dbReference type="PROSITE" id="PS01124">
    <property type="entry name" value="HTH_ARAC_FAMILY_2"/>
    <property type="match status" value="1"/>
</dbReference>
<dbReference type="SMART" id="SM00342">
    <property type="entry name" value="HTH_ARAC"/>
    <property type="match status" value="1"/>
</dbReference>
<dbReference type="RefSeq" id="WP_006779555.1">
    <property type="nucleotide sequence ID" value="NZ_CP040506.1"/>
</dbReference>
<dbReference type="OrthoDB" id="9774814at2"/>
<dbReference type="EMBL" id="ADLN01000020">
    <property type="protein sequence ID" value="EHI60438.1"/>
    <property type="molecule type" value="Genomic_DNA"/>
</dbReference>
<accession>G5IDJ2</accession>
<evidence type="ECO:0000313" key="6">
    <source>
        <dbReference type="Proteomes" id="UP000005384"/>
    </source>
</evidence>
<proteinExistence type="predicted"/>
<dbReference type="SUPFAM" id="SSF51215">
    <property type="entry name" value="Regulatory protein AraC"/>
    <property type="match status" value="1"/>
</dbReference>
<reference evidence="5 6" key="1">
    <citation type="submission" date="2011-08" db="EMBL/GenBank/DDBJ databases">
        <title>The Genome Sequence of Clostridium hathewayi WAL-18680.</title>
        <authorList>
            <consortium name="The Broad Institute Genome Sequencing Platform"/>
            <person name="Earl A."/>
            <person name="Ward D."/>
            <person name="Feldgarden M."/>
            <person name="Gevers D."/>
            <person name="Finegold S.M."/>
            <person name="Summanen P.H."/>
            <person name="Molitoris D.R."/>
            <person name="Song M."/>
            <person name="Daigneault M."/>
            <person name="Allen-Vercoe E."/>
            <person name="Young S.K."/>
            <person name="Zeng Q."/>
            <person name="Gargeya S."/>
            <person name="Fitzgerald M."/>
            <person name="Haas B."/>
            <person name="Abouelleil A."/>
            <person name="Alvarado L."/>
            <person name="Arachchi H.M."/>
            <person name="Berlin A."/>
            <person name="Brown A."/>
            <person name="Chapman S.B."/>
            <person name="Chen Z."/>
            <person name="Dunbar C."/>
            <person name="Freedman E."/>
            <person name="Gearin G."/>
            <person name="Gellesch M."/>
            <person name="Goldberg J."/>
            <person name="Griggs A."/>
            <person name="Gujja S."/>
            <person name="Heiman D."/>
            <person name="Howarth C."/>
            <person name="Larson L."/>
            <person name="Lui A."/>
            <person name="MacDonald P.J.P."/>
            <person name="Montmayeur A."/>
            <person name="Murphy C."/>
            <person name="Neiman D."/>
            <person name="Pearson M."/>
            <person name="Priest M."/>
            <person name="Roberts A."/>
            <person name="Saif S."/>
            <person name="Shea T."/>
            <person name="Shenoy N."/>
            <person name="Sisk P."/>
            <person name="Stolte C."/>
            <person name="Sykes S."/>
            <person name="Wortman J."/>
            <person name="Nusbaum C."/>
            <person name="Birren B."/>
        </authorList>
    </citation>
    <scope>NUCLEOTIDE SEQUENCE [LARGE SCALE GENOMIC DNA]</scope>
    <source>
        <strain evidence="5 6">WAL-18680</strain>
    </source>
</reference>
<comment type="caution">
    <text evidence="5">The sequence shown here is derived from an EMBL/GenBank/DDBJ whole genome shotgun (WGS) entry which is preliminary data.</text>
</comment>
<dbReference type="PANTHER" id="PTHR43280">
    <property type="entry name" value="ARAC-FAMILY TRANSCRIPTIONAL REGULATOR"/>
    <property type="match status" value="1"/>
</dbReference>
<dbReference type="PATRIC" id="fig|742737.3.peg.1589"/>
<dbReference type="HOGENOM" id="CLU_000445_88_3_9"/>